<reference evidence="2 3" key="1">
    <citation type="submission" date="2024-09" db="EMBL/GenBank/DDBJ databases">
        <authorList>
            <person name="Sun Q."/>
            <person name="Mori K."/>
        </authorList>
    </citation>
    <scope>NUCLEOTIDE SEQUENCE [LARGE SCALE GENOMIC DNA]</scope>
    <source>
        <strain evidence="2 3">TBRC 1432</strain>
    </source>
</reference>
<dbReference type="Proteomes" id="UP001589810">
    <property type="component" value="Unassembled WGS sequence"/>
</dbReference>
<dbReference type="EMBL" id="JBHLUD010000013">
    <property type="protein sequence ID" value="MFC0547096.1"/>
    <property type="molecule type" value="Genomic_DNA"/>
</dbReference>
<gene>
    <name evidence="2" type="ORF">ACFFH7_36685</name>
</gene>
<comment type="caution">
    <text evidence="2">The sequence shown here is derived from an EMBL/GenBank/DDBJ whole genome shotgun (WGS) entry which is preliminary data.</text>
</comment>
<protein>
    <submittedName>
        <fullName evidence="2">Uncharacterized protein</fullName>
    </submittedName>
</protein>
<sequence>MTGGLALIASFWIALAVWFVWLVRSERARRGHVDQRRAEMSSWLPEPRRVPATDIIQRIELERDQYGRHSPAAVFGLIPTQRSAEADTEEIRLFSGKVFVPAAVLVEQEAS</sequence>
<proteinExistence type="predicted"/>
<keyword evidence="1" id="KW-0472">Membrane</keyword>
<keyword evidence="1" id="KW-0812">Transmembrane</keyword>
<accession>A0ABV6N4X9</accession>
<keyword evidence="3" id="KW-1185">Reference proteome</keyword>
<evidence type="ECO:0000313" key="3">
    <source>
        <dbReference type="Proteomes" id="UP001589810"/>
    </source>
</evidence>
<keyword evidence="1" id="KW-1133">Transmembrane helix</keyword>
<dbReference type="RefSeq" id="WP_273937332.1">
    <property type="nucleotide sequence ID" value="NZ_CP097263.1"/>
</dbReference>
<evidence type="ECO:0000256" key="1">
    <source>
        <dbReference type="SAM" id="Phobius"/>
    </source>
</evidence>
<feature type="transmembrane region" description="Helical" evidence="1">
    <location>
        <begin position="6"/>
        <end position="23"/>
    </location>
</feature>
<organism evidence="2 3">
    <name type="scientific">Kutzneria chonburiensis</name>
    <dbReference type="NCBI Taxonomy" id="1483604"/>
    <lineage>
        <taxon>Bacteria</taxon>
        <taxon>Bacillati</taxon>
        <taxon>Actinomycetota</taxon>
        <taxon>Actinomycetes</taxon>
        <taxon>Pseudonocardiales</taxon>
        <taxon>Pseudonocardiaceae</taxon>
        <taxon>Kutzneria</taxon>
    </lineage>
</organism>
<name>A0ABV6N4X9_9PSEU</name>
<evidence type="ECO:0000313" key="2">
    <source>
        <dbReference type="EMBL" id="MFC0547096.1"/>
    </source>
</evidence>